<dbReference type="Proteomes" id="UP000734854">
    <property type="component" value="Unassembled WGS sequence"/>
</dbReference>
<dbReference type="InterPro" id="IPR040015">
    <property type="entry name" value="UBL3-like"/>
</dbReference>
<dbReference type="PANTHER" id="PTHR13169:SF1">
    <property type="entry name" value="MEMBRANE-ANCHORED UBIQUITIN-FOLD PROTEIN 4"/>
    <property type="match status" value="1"/>
</dbReference>
<dbReference type="Pfam" id="PF13881">
    <property type="entry name" value="Rad60-SLD_2"/>
    <property type="match status" value="1"/>
</dbReference>
<accession>A0A8J5LFG6</accession>
<dbReference type="EMBL" id="JACMSC010000008">
    <property type="protein sequence ID" value="KAG6512712.1"/>
    <property type="molecule type" value="Genomic_DNA"/>
</dbReference>
<dbReference type="AlphaFoldDB" id="A0A8J5LFG6"/>
<organism evidence="3 4">
    <name type="scientific">Zingiber officinale</name>
    <name type="common">Ginger</name>
    <name type="synonym">Amomum zingiber</name>
    <dbReference type="NCBI Taxonomy" id="94328"/>
    <lineage>
        <taxon>Eukaryota</taxon>
        <taxon>Viridiplantae</taxon>
        <taxon>Streptophyta</taxon>
        <taxon>Embryophyta</taxon>
        <taxon>Tracheophyta</taxon>
        <taxon>Spermatophyta</taxon>
        <taxon>Magnoliopsida</taxon>
        <taxon>Liliopsida</taxon>
        <taxon>Zingiberales</taxon>
        <taxon>Zingiberaceae</taxon>
        <taxon>Zingiber</taxon>
    </lineage>
</organism>
<evidence type="ECO:0000313" key="4">
    <source>
        <dbReference type="Proteomes" id="UP000734854"/>
    </source>
</evidence>
<dbReference type="PANTHER" id="PTHR13169">
    <property type="entry name" value="UBIQUITIN-LIKE PROTEIN 3 HCG-1 PROTEIN"/>
    <property type="match status" value="1"/>
</dbReference>
<feature type="region of interest" description="Disordered" evidence="1">
    <location>
        <begin position="26"/>
        <end position="91"/>
    </location>
</feature>
<feature type="compositionally biased region" description="Low complexity" evidence="1">
    <location>
        <begin position="60"/>
        <end position="71"/>
    </location>
</feature>
<protein>
    <recommendedName>
        <fullName evidence="2">Ubiquitin-like domain-containing protein</fullName>
    </recommendedName>
</protein>
<evidence type="ECO:0000259" key="2">
    <source>
        <dbReference type="PROSITE" id="PS50053"/>
    </source>
</evidence>
<dbReference type="InterPro" id="IPR000626">
    <property type="entry name" value="Ubiquitin-like_dom"/>
</dbReference>
<feature type="compositionally biased region" description="Basic and acidic residues" evidence="1">
    <location>
        <begin position="72"/>
        <end position="91"/>
    </location>
</feature>
<name>A0A8J5LFG6_ZINOF</name>
<dbReference type="PROSITE" id="PS50053">
    <property type="entry name" value="UBIQUITIN_2"/>
    <property type="match status" value="1"/>
</dbReference>
<dbReference type="CDD" id="cd01814">
    <property type="entry name" value="Ubl_MUBs_plant"/>
    <property type="match status" value="1"/>
</dbReference>
<reference evidence="3 4" key="1">
    <citation type="submission" date="2020-08" db="EMBL/GenBank/DDBJ databases">
        <title>Plant Genome Project.</title>
        <authorList>
            <person name="Zhang R.-G."/>
        </authorList>
    </citation>
    <scope>NUCLEOTIDE SEQUENCE [LARGE SCALE GENOMIC DNA]</scope>
    <source>
        <tissue evidence="3">Rhizome</tissue>
    </source>
</reference>
<comment type="caution">
    <text evidence="3">The sequence shown here is derived from an EMBL/GenBank/DDBJ whole genome shotgun (WGS) entry which is preliminary data.</text>
</comment>
<evidence type="ECO:0000256" key="1">
    <source>
        <dbReference type="SAM" id="MobiDB-lite"/>
    </source>
</evidence>
<dbReference type="InterPro" id="IPR039540">
    <property type="entry name" value="UBL3-like_ubiquitin_dom"/>
</dbReference>
<sequence length="224" mass="25038">MRTTVKTWSKASEKLGITEEAASLESCLTLPRFESDEEMRGMNRKGQGSQRKEDGGGGLSPAAPGAISSAISDHDEEKGKEREREGKEWDKYGREITAGDWGADRRRQMPEEDLVELKFRLYDGSDIGPIRYAASSTVAMLKERIISEWPRDKKIIPRVATDVKLICGGKMLENNKTVAQCRSPFDEISGGFITMHVVVQPSSSKVKTSKPIIVYHLFDKLLLF</sequence>
<keyword evidence="4" id="KW-1185">Reference proteome</keyword>
<gene>
    <name evidence="3" type="ORF">ZIOFF_030841</name>
</gene>
<evidence type="ECO:0000313" key="3">
    <source>
        <dbReference type="EMBL" id="KAG6512712.1"/>
    </source>
</evidence>
<dbReference type="SUPFAM" id="SSF54236">
    <property type="entry name" value="Ubiquitin-like"/>
    <property type="match status" value="1"/>
</dbReference>
<proteinExistence type="predicted"/>
<feature type="domain" description="Ubiquitin-like" evidence="2">
    <location>
        <begin position="115"/>
        <end position="181"/>
    </location>
</feature>
<dbReference type="InterPro" id="IPR029071">
    <property type="entry name" value="Ubiquitin-like_domsf"/>
</dbReference>
<dbReference type="Gene3D" id="3.10.20.90">
    <property type="entry name" value="Phosphatidylinositol 3-kinase Catalytic Subunit, Chain A, domain 1"/>
    <property type="match status" value="1"/>
</dbReference>